<keyword evidence="9" id="KW-0597">Phosphoprotein</keyword>
<dbReference type="InterPro" id="IPR025201">
    <property type="entry name" value="KdpD_TM"/>
</dbReference>
<evidence type="ECO:0000256" key="21">
    <source>
        <dbReference type="ARBA" id="ARBA00024827"/>
    </source>
</evidence>
<feature type="domain" description="PAS" evidence="26">
    <location>
        <begin position="140"/>
        <end position="182"/>
    </location>
</feature>
<keyword evidence="11 24" id="KW-0812">Transmembrane</keyword>
<comment type="subcellular location">
    <subcellularLocation>
        <location evidence="4">Cytoplasm</location>
    </subcellularLocation>
    <subcellularLocation>
        <location evidence="3">Membrane</location>
        <topology evidence="3">Multi-pass membrane protein</topology>
    </subcellularLocation>
</comment>
<dbReference type="PRINTS" id="PR00344">
    <property type="entry name" value="BCTRLSENSOR"/>
</dbReference>
<keyword evidence="20 24" id="KW-0472">Membrane</keyword>
<accession>A0A6V8NGH8</accession>
<evidence type="ECO:0000256" key="7">
    <source>
        <dbReference type="ARBA" id="ARBA00022485"/>
    </source>
</evidence>
<dbReference type="InterPro" id="IPR003594">
    <property type="entry name" value="HATPase_dom"/>
</dbReference>
<dbReference type="Pfam" id="PF13493">
    <property type="entry name" value="DUF4118"/>
    <property type="match status" value="1"/>
</dbReference>
<evidence type="ECO:0000313" key="27">
    <source>
        <dbReference type="EMBL" id="GFO70059.1"/>
    </source>
</evidence>
<dbReference type="CDD" id="cd00130">
    <property type="entry name" value="PAS"/>
    <property type="match status" value="1"/>
</dbReference>
<dbReference type="Pfam" id="PF07730">
    <property type="entry name" value="HisKA_3"/>
    <property type="match status" value="1"/>
</dbReference>
<feature type="coiled-coil region" evidence="23">
    <location>
        <begin position="110"/>
        <end position="137"/>
    </location>
</feature>
<dbReference type="Pfam" id="PF13426">
    <property type="entry name" value="PAS_9"/>
    <property type="match status" value="1"/>
</dbReference>
<dbReference type="InterPro" id="IPR004358">
    <property type="entry name" value="Sig_transdc_His_kin-like_C"/>
</dbReference>
<evidence type="ECO:0000256" key="20">
    <source>
        <dbReference type="ARBA" id="ARBA00023136"/>
    </source>
</evidence>
<evidence type="ECO:0000256" key="14">
    <source>
        <dbReference type="ARBA" id="ARBA00022777"/>
    </source>
</evidence>
<keyword evidence="15" id="KW-0067">ATP-binding</keyword>
<feature type="domain" description="Histidine kinase" evidence="25">
    <location>
        <begin position="382"/>
        <end position="473"/>
    </location>
</feature>
<feature type="transmembrane region" description="Helical" evidence="24">
    <location>
        <begin position="91"/>
        <end position="110"/>
    </location>
</feature>
<dbReference type="InterPro" id="IPR000014">
    <property type="entry name" value="PAS"/>
</dbReference>
<comment type="cofactor">
    <cofactor evidence="2">
        <name>[4Fe-4S] cluster</name>
        <dbReference type="ChEBI" id="CHEBI:49883"/>
    </cofactor>
</comment>
<evidence type="ECO:0000259" key="26">
    <source>
        <dbReference type="PROSITE" id="PS50112"/>
    </source>
</evidence>
<keyword evidence="19" id="KW-0411">Iron-sulfur</keyword>
<name>A0A6V8NGH8_9BACT</name>
<dbReference type="EMBL" id="BLXZ01000008">
    <property type="protein sequence ID" value="GFO70059.1"/>
    <property type="molecule type" value="Genomic_DNA"/>
</dbReference>
<evidence type="ECO:0000256" key="12">
    <source>
        <dbReference type="ARBA" id="ARBA00022723"/>
    </source>
</evidence>
<dbReference type="Gene3D" id="3.30.565.10">
    <property type="entry name" value="Histidine kinase-like ATPase, C-terminal domain"/>
    <property type="match status" value="1"/>
</dbReference>
<keyword evidence="17" id="KW-0408">Iron</keyword>
<comment type="function">
    <text evidence="21">Member of the two-component regulatory system NreB/NreC involved in the control of dissimilatory nitrate/nitrite reduction in response to oxygen. NreB functions as a direct oxygen sensor histidine kinase which is autophosphorylated, in the absence of oxygen, probably at the conserved histidine residue, and transfers its phosphate group probably to a conserved aspartate residue of NreC. NreB/NreC activates the expression of the nitrate (narGHJI) and nitrite (nir) reductase operons, as well as the putative nitrate transporter gene narT.</text>
</comment>
<dbReference type="Gene3D" id="1.20.120.620">
    <property type="entry name" value="Backbone structure of the membrane domain of e. Coli histidine kinase receptor kdpd"/>
    <property type="match status" value="1"/>
</dbReference>
<dbReference type="Gene3D" id="1.20.5.1930">
    <property type="match status" value="1"/>
</dbReference>
<evidence type="ECO:0000313" key="28">
    <source>
        <dbReference type="Proteomes" id="UP000587586"/>
    </source>
</evidence>
<evidence type="ECO:0000256" key="8">
    <source>
        <dbReference type="ARBA" id="ARBA00022490"/>
    </source>
</evidence>
<dbReference type="GO" id="GO:0005524">
    <property type="term" value="F:ATP binding"/>
    <property type="evidence" value="ECO:0007669"/>
    <property type="project" value="UniProtKB-KW"/>
</dbReference>
<evidence type="ECO:0000256" key="6">
    <source>
        <dbReference type="ARBA" id="ARBA00017322"/>
    </source>
</evidence>
<evidence type="ECO:0000256" key="16">
    <source>
        <dbReference type="ARBA" id="ARBA00022989"/>
    </source>
</evidence>
<dbReference type="Pfam" id="PF02518">
    <property type="entry name" value="HATPase_c"/>
    <property type="match status" value="1"/>
</dbReference>
<dbReference type="PROSITE" id="PS50112">
    <property type="entry name" value="PAS"/>
    <property type="match status" value="1"/>
</dbReference>
<dbReference type="PANTHER" id="PTHR24421">
    <property type="entry name" value="NITRATE/NITRITE SENSOR PROTEIN NARX-RELATED"/>
    <property type="match status" value="1"/>
</dbReference>
<evidence type="ECO:0000256" key="4">
    <source>
        <dbReference type="ARBA" id="ARBA00004496"/>
    </source>
</evidence>
<evidence type="ECO:0000259" key="25">
    <source>
        <dbReference type="PROSITE" id="PS50109"/>
    </source>
</evidence>
<dbReference type="Proteomes" id="UP000587586">
    <property type="component" value="Unassembled WGS sequence"/>
</dbReference>
<keyword evidence="13" id="KW-0547">Nucleotide-binding</keyword>
<organism evidence="27 28">
    <name type="scientific">Geomonas limicola</name>
    <dbReference type="NCBI Taxonomy" id="2740186"/>
    <lineage>
        <taxon>Bacteria</taxon>
        <taxon>Pseudomonadati</taxon>
        <taxon>Thermodesulfobacteriota</taxon>
        <taxon>Desulfuromonadia</taxon>
        <taxon>Geobacterales</taxon>
        <taxon>Geobacteraceae</taxon>
        <taxon>Geomonas</taxon>
    </lineage>
</organism>
<evidence type="ECO:0000256" key="9">
    <source>
        <dbReference type="ARBA" id="ARBA00022553"/>
    </source>
</evidence>
<evidence type="ECO:0000256" key="15">
    <source>
        <dbReference type="ARBA" id="ARBA00022840"/>
    </source>
</evidence>
<sequence>MGAAEIKLKGGWKLLVAVGTVALAALVQAQWLDVVGHRFPFLLFFPAVTVTALYAGTSAGLLAIVLSAFFASYRLAPYGHLFLIQDASDRLGLLIFVVSGVAICLVVKALHRLQARASEAELQAKIAEARRADAARLLESEARYRILFENNMDAVFLTIPDGRVIAANPAACTMFGWTEEELCRIGRAGVMDLKDPRLPEALAQRALQGRYQCELTCVRRDGTKFDAEVGSVILNEENQSFVIIRDITQRKLAEQTQRKYAQRLIMQEEDLRKSIAMDLHDQVGQLLVALGFNLRHLGQRVPEGAAADVPQILEDSRLLLKDVNTSIRDLMAELRPHQLDTLGLVEAIRSYGMHYQRRTGIKVEIIAVEDFPRLSSSVETALFRIVQEALNNISKYSGASKVAVVLHDAGAIRLTISDDGKGFEPQQEVPHPTGSGWGLTIMRERTELLGGQFSLETAPGKGTTIRVTIRDRD</sequence>
<evidence type="ECO:0000256" key="19">
    <source>
        <dbReference type="ARBA" id="ARBA00023014"/>
    </source>
</evidence>
<dbReference type="InterPro" id="IPR011712">
    <property type="entry name" value="Sig_transdc_His_kin_sub3_dim/P"/>
</dbReference>
<dbReference type="SMART" id="SM00387">
    <property type="entry name" value="HATPase_c"/>
    <property type="match status" value="1"/>
</dbReference>
<dbReference type="CDD" id="cd16917">
    <property type="entry name" value="HATPase_UhpB-NarQ-NarX-like"/>
    <property type="match status" value="1"/>
</dbReference>
<dbReference type="GO" id="GO:0005737">
    <property type="term" value="C:cytoplasm"/>
    <property type="evidence" value="ECO:0007669"/>
    <property type="project" value="UniProtKB-SubCell"/>
</dbReference>
<evidence type="ECO:0000256" key="24">
    <source>
        <dbReference type="SAM" id="Phobius"/>
    </source>
</evidence>
<reference evidence="28" key="1">
    <citation type="submission" date="2020-06" db="EMBL/GenBank/DDBJ databases">
        <title>Draft genomic sequecing of Geomonas sp. Red745.</title>
        <authorList>
            <person name="Itoh H."/>
            <person name="Xu Z.X."/>
            <person name="Ushijima N."/>
            <person name="Masuda Y."/>
            <person name="Shiratori Y."/>
            <person name="Senoo K."/>
        </authorList>
    </citation>
    <scope>NUCLEOTIDE SEQUENCE [LARGE SCALE GENOMIC DNA]</scope>
    <source>
        <strain evidence="28">Red745</strain>
    </source>
</reference>
<dbReference type="GO" id="GO:0000155">
    <property type="term" value="F:phosphorelay sensor kinase activity"/>
    <property type="evidence" value="ECO:0007669"/>
    <property type="project" value="InterPro"/>
</dbReference>
<dbReference type="InterPro" id="IPR036890">
    <property type="entry name" value="HATPase_C_sf"/>
</dbReference>
<dbReference type="AlphaFoldDB" id="A0A6V8NGH8"/>
<evidence type="ECO:0000256" key="18">
    <source>
        <dbReference type="ARBA" id="ARBA00023012"/>
    </source>
</evidence>
<evidence type="ECO:0000256" key="22">
    <source>
        <dbReference type="ARBA" id="ARBA00030800"/>
    </source>
</evidence>
<evidence type="ECO:0000256" key="11">
    <source>
        <dbReference type="ARBA" id="ARBA00022692"/>
    </source>
</evidence>
<dbReference type="GO" id="GO:0016020">
    <property type="term" value="C:membrane"/>
    <property type="evidence" value="ECO:0007669"/>
    <property type="project" value="UniProtKB-SubCell"/>
</dbReference>
<feature type="transmembrane region" description="Helical" evidence="24">
    <location>
        <begin position="39"/>
        <end position="70"/>
    </location>
</feature>
<evidence type="ECO:0000256" key="10">
    <source>
        <dbReference type="ARBA" id="ARBA00022679"/>
    </source>
</evidence>
<proteinExistence type="predicted"/>
<evidence type="ECO:0000256" key="5">
    <source>
        <dbReference type="ARBA" id="ARBA00012438"/>
    </source>
</evidence>
<keyword evidence="14" id="KW-0418">Kinase</keyword>
<evidence type="ECO:0000256" key="2">
    <source>
        <dbReference type="ARBA" id="ARBA00001966"/>
    </source>
</evidence>
<dbReference type="SMART" id="SM00091">
    <property type="entry name" value="PAS"/>
    <property type="match status" value="1"/>
</dbReference>
<dbReference type="PANTHER" id="PTHR24421:SF58">
    <property type="entry name" value="SIGNAL TRANSDUCTION HISTIDINE-PROTEIN KINASE_PHOSPHATASE UHPB"/>
    <property type="match status" value="1"/>
</dbReference>
<protein>
    <recommendedName>
        <fullName evidence="6">Oxygen sensor histidine kinase NreB</fullName>
        <ecNumber evidence="5">2.7.13.3</ecNumber>
    </recommendedName>
    <alternativeName>
        <fullName evidence="22">Nitrogen regulation protein B</fullName>
    </alternativeName>
</protein>
<dbReference type="SUPFAM" id="SSF55874">
    <property type="entry name" value="ATPase domain of HSP90 chaperone/DNA topoisomerase II/histidine kinase"/>
    <property type="match status" value="1"/>
</dbReference>
<keyword evidence="23" id="KW-0175">Coiled coil</keyword>
<dbReference type="GO" id="GO:0051539">
    <property type="term" value="F:4 iron, 4 sulfur cluster binding"/>
    <property type="evidence" value="ECO:0007669"/>
    <property type="project" value="UniProtKB-KW"/>
</dbReference>
<comment type="catalytic activity">
    <reaction evidence="1">
        <text>ATP + protein L-histidine = ADP + protein N-phospho-L-histidine.</text>
        <dbReference type="EC" id="2.7.13.3"/>
    </reaction>
</comment>
<dbReference type="SUPFAM" id="SSF55785">
    <property type="entry name" value="PYP-like sensor domain (PAS domain)"/>
    <property type="match status" value="1"/>
</dbReference>
<keyword evidence="18" id="KW-0902">Two-component regulatory system</keyword>
<evidence type="ECO:0000256" key="3">
    <source>
        <dbReference type="ARBA" id="ARBA00004141"/>
    </source>
</evidence>
<keyword evidence="16 24" id="KW-1133">Transmembrane helix</keyword>
<evidence type="ECO:0000256" key="13">
    <source>
        <dbReference type="ARBA" id="ARBA00022741"/>
    </source>
</evidence>
<gene>
    <name evidence="27" type="ORF">GMLC_36380</name>
</gene>
<dbReference type="Gene3D" id="3.30.450.20">
    <property type="entry name" value="PAS domain"/>
    <property type="match status" value="1"/>
</dbReference>
<evidence type="ECO:0000256" key="1">
    <source>
        <dbReference type="ARBA" id="ARBA00000085"/>
    </source>
</evidence>
<dbReference type="PROSITE" id="PS50109">
    <property type="entry name" value="HIS_KIN"/>
    <property type="match status" value="1"/>
</dbReference>
<evidence type="ECO:0000256" key="23">
    <source>
        <dbReference type="SAM" id="Coils"/>
    </source>
</evidence>
<dbReference type="NCBIfam" id="TIGR00229">
    <property type="entry name" value="sensory_box"/>
    <property type="match status" value="1"/>
</dbReference>
<keyword evidence="28" id="KW-1185">Reference proteome</keyword>
<comment type="caution">
    <text evidence="27">The sequence shown here is derived from an EMBL/GenBank/DDBJ whole genome shotgun (WGS) entry which is preliminary data.</text>
</comment>
<dbReference type="EC" id="2.7.13.3" evidence="5"/>
<dbReference type="GO" id="GO:0046872">
    <property type="term" value="F:metal ion binding"/>
    <property type="evidence" value="ECO:0007669"/>
    <property type="project" value="UniProtKB-KW"/>
</dbReference>
<dbReference type="RefSeq" id="WP_183362647.1">
    <property type="nucleotide sequence ID" value="NZ_BLXZ01000008.1"/>
</dbReference>
<dbReference type="InterPro" id="IPR050482">
    <property type="entry name" value="Sensor_HK_TwoCompSys"/>
</dbReference>
<evidence type="ECO:0000256" key="17">
    <source>
        <dbReference type="ARBA" id="ARBA00023004"/>
    </source>
</evidence>
<dbReference type="InterPro" id="IPR038318">
    <property type="entry name" value="KdpD_sf"/>
</dbReference>
<keyword evidence="10" id="KW-0808">Transferase</keyword>
<dbReference type="InterPro" id="IPR005467">
    <property type="entry name" value="His_kinase_dom"/>
</dbReference>
<keyword evidence="12" id="KW-0479">Metal-binding</keyword>
<keyword evidence="8" id="KW-0963">Cytoplasm</keyword>
<dbReference type="InterPro" id="IPR035965">
    <property type="entry name" value="PAS-like_dom_sf"/>
</dbReference>
<keyword evidence="7" id="KW-0004">4Fe-4S</keyword>
<dbReference type="GO" id="GO:0046983">
    <property type="term" value="F:protein dimerization activity"/>
    <property type="evidence" value="ECO:0007669"/>
    <property type="project" value="InterPro"/>
</dbReference>